<comment type="caution">
    <text evidence="1">The sequence shown here is derived from an EMBL/GenBank/DDBJ whole genome shotgun (WGS) entry which is preliminary data.</text>
</comment>
<accession>A0AAE3Y7V3</accession>
<sequence length="281" mass="32087">MIPTHHTRAYSVDKGIVDIKTVKTLTISKSSQNWKDIFNCPELEELHLDQPSHEQVQAVSNLIQLKRLRIKEYRAKDLAFIKNLVHLEEVALEYVSGFSDLSPLQDLPNLRSLHLENLRKVSDFGGLKGIKGLKYLLIDGTLDWKQPIDNFSFLEGLPDLEILSLMFVISGAAFPAFLPALQLKNILEIRIPAGIVTTEEYAFLDAALPHVKKGYQNEASWPLYSMRAVGDQEHAIFLGKGEGKVKLNRSDAKDAIEDYQKKYELYRQKSLEIIKNYYKMQ</sequence>
<dbReference type="AlphaFoldDB" id="A0AAE3Y7V3"/>
<evidence type="ECO:0000313" key="2">
    <source>
        <dbReference type="Proteomes" id="UP001184861"/>
    </source>
</evidence>
<dbReference type="InterPro" id="IPR032675">
    <property type="entry name" value="LRR_dom_sf"/>
</dbReference>
<proteinExistence type="predicted"/>
<dbReference type="RefSeq" id="WP_309944967.1">
    <property type="nucleotide sequence ID" value="NZ_JAVDQY010000001.1"/>
</dbReference>
<evidence type="ECO:0000313" key="1">
    <source>
        <dbReference type="EMBL" id="MDR6525540.1"/>
    </source>
</evidence>
<dbReference type="SUPFAM" id="SSF52058">
    <property type="entry name" value="L domain-like"/>
    <property type="match status" value="1"/>
</dbReference>
<reference evidence="1" key="1">
    <citation type="submission" date="2023-07" db="EMBL/GenBank/DDBJ databases">
        <title>Sorghum-associated microbial communities from plants grown in Nebraska, USA.</title>
        <authorList>
            <person name="Schachtman D."/>
        </authorList>
    </citation>
    <scope>NUCLEOTIDE SEQUENCE</scope>
    <source>
        <strain evidence="1">DS2360</strain>
    </source>
</reference>
<dbReference type="EMBL" id="JAVDQY010000001">
    <property type="protein sequence ID" value="MDR6525540.1"/>
    <property type="molecule type" value="Genomic_DNA"/>
</dbReference>
<protein>
    <recommendedName>
        <fullName evidence="3">Leucine-rich repeat domain-containing protein</fullName>
    </recommendedName>
</protein>
<name>A0AAE3Y7V3_9FLAO</name>
<evidence type="ECO:0008006" key="3">
    <source>
        <dbReference type="Google" id="ProtNLM"/>
    </source>
</evidence>
<gene>
    <name evidence="1" type="ORF">J2787_000910</name>
</gene>
<dbReference type="Gene3D" id="3.80.10.10">
    <property type="entry name" value="Ribonuclease Inhibitor"/>
    <property type="match status" value="1"/>
</dbReference>
<dbReference type="Proteomes" id="UP001184861">
    <property type="component" value="Unassembled WGS sequence"/>
</dbReference>
<organism evidence="1 2">
    <name type="scientific">Chryseobacterium rhizosphaerae</name>
    <dbReference type="NCBI Taxonomy" id="395937"/>
    <lineage>
        <taxon>Bacteria</taxon>
        <taxon>Pseudomonadati</taxon>
        <taxon>Bacteroidota</taxon>
        <taxon>Flavobacteriia</taxon>
        <taxon>Flavobacteriales</taxon>
        <taxon>Weeksellaceae</taxon>
        <taxon>Chryseobacterium group</taxon>
        <taxon>Chryseobacterium</taxon>
    </lineage>
</organism>